<dbReference type="Proteomes" id="UP000237347">
    <property type="component" value="Unassembled WGS sequence"/>
</dbReference>
<gene>
    <name evidence="1" type="ORF">CFP56_028187</name>
</gene>
<dbReference type="EMBL" id="PKMF04000462">
    <property type="protein sequence ID" value="KAK7830441.1"/>
    <property type="molecule type" value="Genomic_DNA"/>
</dbReference>
<reference evidence="1 2" key="1">
    <citation type="journal article" date="2018" name="Sci. Data">
        <title>The draft genome sequence of cork oak.</title>
        <authorList>
            <person name="Ramos A.M."/>
            <person name="Usie A."/>
            <person name="Barbosa P."/>
            <person name="Barros P.M."/>
            <person name="Capote T."/>
            <person name="Chaves I."/>
            <person name="Simoes F."/>
            <person name="Abreu I."/>
            <person name="Carrasquinho I."/>
            <person name="Faro C."/>
            <person name="Guimaraes J.B."/>
            <person name="Mendonca D."/>
            <person name="Nobrega F."/>
            <person name="Rodrigues L."/>
            <person name="Saibo N.J.M."/>
            <person name="Varela M.C."/>
            <person name="Egas C."/>
            <person name="Matos J."/>
            <person name="Miguel C.M."/>
            <person name="Oliveira M.M."/>
            <person name="Ricardo C.P."/>
            <person name="Goncalves S."/>
        </authorList>
    </citation>
    <scope>NUCLEOTIDE SEQUENCE [LARGE SCALE GENOMIC DNA]</scope>
    <source>
        <strain evidence="2">cv. HL8</strain>
    </source>
</reference>
<proteinExistence type="predicted"/>
<keyword evidence="2" id="KW-1185">Reference proteome</keyword>
<evidence type="ECO:0000313" key="2">
    <source>
        <dbReference type="Proteomes" id="UP000237347"/>
    </source>
</evidence>
<name>A0AAW0JW09_QUESU</name>
<accession>A0AAW0JW09</accession>
<dbReference type="AlphaFoldDB" id="A0AAW0JW09"/>
<sequence>MTLVLCKTFVSQLTTLILLLQINLDPVSIF</sequence>
<comment type="caution">
    <text evidence="1">The sequence shown here is derived from an EMBL/GenBank/DDBJ whole genome shotgun (WGS) entry which is preliminary data.</text>
</comment>
<evidence type="ECO:0000313" key="1">
    <source>
        <dbReference type="EMBL" id="KAK7830441.1"/>
    </source>
</evidence>
<protein>
    <submittedName>
        <fullName evidence="1">Uncharacterized protein</fullName>
    </submittedName>
</protein>
<organism evidence="1 2">
    <name type="scientific">Quercus suber</name>
    <name type="common">Cork oak</name>
    <dbReference type="NCBI Taxonomy" id="58331"/>
    <lineage>
        <taxon>Eukaryota</taxon>
        <taxon>Viridiplantae</taxon>
        <taxon>Streptophyta</taxon>
        <taxon>Embryophyta</taxon>
        <taxon>Tracheophyta</taxon>
        <taxon>Spermatophyta</taxon>
        <taxon>Magnoliopsida</taxon>
        <taxon>eudicotyledons</taxon>
        <taxon>Gunneridae</taxon>
        <taxon>Pentapetalae</taxon>
        <taxon>rosids</taxon>
        <taxon>fabids</taxon>
        <taxon>Fagales</taxon>
        <taxon>Fagaceae</taxon>
        <taxon>Quercus</taxon>
    </lineage>
</organism>